<evidence type="ECO:0000256" key="2">
    <source>
        <dbReference type="ARBA" id="ARBA00023277"/>
    </source>
</evidence>
<evidence type="ECO:0000259" key="4">
    <source>
        <dbReference type="SMART" id="SM00633"/>
    </source>
</evidence>
<dbReference type="SMART" id="SM00633">
    <property type="entry name" value="Glyco_10"/>
    <property type="match status" value="1"/>
</dbReference>
<dbReference type="GO" id="GO:0004553">
    <property type="term" value="F:hydrolase activity, hydrolyzing O-glycosyl compounds"/>
    <property type="evidence" value="ECO:0007669"/>
    <property type="project" value="InterPro"/>
</dbReference>
<sequence length="484" mass="56743">MDIYKLKVQTKQVGGYFSSEQIDLLSIIQCKTKRELIDFIKECQQLHGMVDMSRIDMDLEGLKQFVFKSYQDTLMPHYSDPECVLKYMLERLELKEEEIEVVVKTRLQKKTESLSYIKEYIKNRYPNDASRMFRASHQIITKERDQNKDPQLYDELVLLNDHLPMFQTLLVGSGKPEVVINFLFSQDDDRFDFYFSKRDLDFAHRNNKHVRFHTLLTRGTNLTFFDGMKKDDILDTLKSYVKYTIDFISEYNNTHKLTNGDPVINAIDVFNEIVSFEKNQAGQYENIWEVKYGISIKEFCDVFSYAIEHRPEGVTYLYNEPFLENKERREKVFEVLKDINLYAPGFIDTLGSQMHITFQTSDEQIEECFQAFKSLQDVSGVNIQITEFDLSLSEKETRKLIDVDSPYTCNQVYAMKKERIDKISSIIVKSGVRLDGISYWSLTDRIDCNLERVRTRLLDKGIITDTKEITSVCGGMLATLKEEE</sequence>
<dbReference type="Gene3D" id="3.20.20.80">
    <property type="entry name" value="Glycosidases"/>
    <property type="match status" value="1"/>
</dbReference>
<name>A0A9D1HTU6_9BACT</name>
<dbReference type="Pfam" id="PF00331">
    <property type="entry name" value="Glyco_hydro_10"/>
    <property type="match status" value="1"/>
</dbReference>
<dbReference type="AlphaFoldDB" id="A0A9D1HTU6"/>
<gene>
    <name evidence="5" type="ORF">IAD49_03150</name>
</gene>
<keyword evidence="1" id="KW-0378">Hydrolase</keyword>
<dbReference type="InterPro" id="IPR017853">
    <property type="entry name" value="GH"/>
</dbReference>
<keyword evidence="3" id="KW-0624">Polysaccharide degradation</keyword>
<dbReference type="GO" id="GO:0000272">
    <property type="term" value="P:polysaccharide catabolic process"/>
    <property type="evidence" value="ECO:0007669"/>
    <property type="project" value="UniProtKB-KW"/>
</dbReference>
<evidence type="ECO:0000313" key="5">
    <source>
        <dbReference type="EMBL" id="HIU22561.1"/>
    </source>
</evidence>
<feature type="domain" description="GH10" evidence="4">
    <location>
        <begin position="174"/>
        <end position="446"/>
    </location>
</feature>
<comment type="caution">
    <text evidence="5">The sequence shown here is derived from an EMBL/GenBank/DDBJ whole genome shotgun (WGS) entry which is preliminary data.</text>
</comment>
<keyword evidence="2" id="KW-0119">Carbohydrate metabolism</keyword>
<proteinExistence type="predicted"/>
<reference evidence="5" key="1">
    <citation type="submission" date="2020-10" db="EMBL/GenBank/DDBJ databases">
        <authorList>
            <person name="Gilroy R."/>
        </authorList>
    </citation>
    <scope>NUCLEOTIDE SEQUENCE</scope>
    <source>
        <strain evidence="5">CHK197-8231</strain>
    </source>
</reference>
<evidence type="ECO:0000313" key="6">
    <source>
        <dbReference type="Proteomes" id="UP000824087"/>
    </source>
</evidence>
<reference evidence="5" key="2">
    <citation type="journal article" date="2021" name="PeerJ">
        <title>Extensive microbial diversity within the chicken gut microbiome revealed by metagenomics and culture.</title>
        <authorList>
            <person name="Gilroy R."/>
            <person name="Ravi A."/>
            <person name="Getino M."/>
            <person name="Pursley I."/>
            <person name="Horton D.L."/>
            <person name="Alikhan N.F."/>
            <person name="Baker D."/>
            <person name="Gharbi K."/>
            <person name="Hall N."/>
            <person name="Watson M."/>
            <person name="Adriaenssens E.M."/>
            <person name="Foster-Nyarko E."/>
            <person name="Jarju S."/>
            <person name="Secka A."/>
            <person name="Antonio M."/>
            <person name="Oren A."/>
            <person name="Chaudhuri R.R."/>
            <person name="La Ragione R."/>
            <person name="Hildebrand F."/>
            <person name="Pallen M.J."/>
        </authorList>
    </citation>
    <scope>NUCLEOTIDE SEQUENCE</scope>
    <source>
        <strain evidence="5">CHK197-8231</strain>
    </source>
</reference>
<dbReference type="SUPFAM" id="SSF51445">
    <property type="entry name" value="(Trans)glycosidases"/>
    <property type="match status" value="1"/>
</dbReference>
<dbReference type="EMBL" id="DVML01000019">
    <property type="protein sequence ID" value="HIU22561.1"/>
    <property type="molecule type" value="Genomic_DNA"/>
</dbReference>
<dbReference type="Proteomes" id="UP000824087">
    <property type="component" value="Unassembled WGS sequence"/>
</dbReference>
<organism evidence="5 6">
    <name type="scientific">Candidatus Fimihabitans intestinipullorum</name>
    <dbReference type="NCBI Taxonomy" id="2840820"/>
    <lineage>
        <taxon>Bacteria</taxon>
        <taxon>Bacillati</taxon>
        <taxon>Mycoplasmatota</taxon>
        <taxon>Mycoplasmatota incertae sedis</taxon>
        <taxon>Candidatus Fimihabitans</taxon>
    </lineage>
</organism>
<dbReference type="InterPro" id="IPR001000">
    <property type="entry name" value="GH10_dom"/>
</dbReference>
<evidence type="ECO:0000256" key="3">
    <source>
        <dbReference type="ARBA" id="ARBA00023326"/>
    </source>
</evidence>
<accession>A0A9D1HTU6</accession>
<protein>
    <submittedName>
        <fullName evidence="5">Endo-1,4-beta-xylanase</fullName>
    </submittedName>
</protein>
<evidence type="ECO:0000256" key="1">
    <source>
        <dbReference type="ARBA" id="ARBA00022801"/>
    </source>
</evidence>